<evidence type="ECO:0000313" key="1">
    <source>
        <dbReference type="EMBL" id="GAA3514838.1"/>
    </source>
</evidence>
<evidence type="ECO:0000313" key="2">
    <source>
        <dbReference type="Proteomes" id="UP001499841"/>
    </source>
</evidence>
<dbReference type="Proteomes" id="UP001499841">
    <property type="component" value="Unassembled WGS sequence"/>
</dbReference>
<sequence length="55" mass="6029">MGRSGPQTHYSAALCARVACGFPVPEAHTRFCRDQPIEQGLSALQSTETIRAWKP</sequence>
<organism evidence="1 2">
    <name type="scientific">Georgenia daeguensis</name>
    <dbReference type="NCBI Taxonomy" id="908355"/>
    <lineage>
        <taxon>Bacteria</taxon>
        <taxon>Bacillati</taxon>
        <taxon>Actinomycetota</taxon>
        <taxon>Actinomycetes</taxon>
        <taxon>Micrococcales</taxon>
        <taxon>Bogoriellaceae</taxon>
        <taxon>Georgenia</taxon>
    </lineage>
</organism>
<keyword evidence="2" id="KW-1185">Reference proteome</keyword>
<dbReference type="EMBL" id="BAABBA010000064">
    <property type="protein sequence ID" value="GAA3514838.1"/>
    <property type="molecule type" value="Genomic_DNA"/>
</dbReference>
<gene>
    <name evidence="1" type="ORF">GCM10022262_42590</name>
</gene>
<proteinExistence type="predicted"/>
<comment type="caution">
    <text evidence="1">The sequence shown here is derived from an EMBL/GenBank/DDBJ whole genome shotgun (WGS) entry which is preliminary data.</text>
</comment>
<accession>A0ABP6UQX5</accession>
<name>A0ABP6UQX5_9MICO</name>
<reference evidence="2" key="1">
    <citation type="journal article" date="2019" name="Int. J. Syst. Evol. Microbiol.">
        <title>The Global Catalogue of Microorganisms (GCM) 10K type strain sequencing project: providing services to taxonomists for standard genome sequencing and annotation.</title>
        <authorList>
            <consortium name="The Broad Institute Genomics Platform"/>
            <consortium name="The Broad Institute Genome Sequencing Center for Infectious Disease"/>
            <person name="Wu L."/>
            <person name="Ma J."/>
        </authorList>
    </citation>
    <scope>NUCLEOTIDE SEQUENCE [LARGE SCALE GENOMIC DNA]</scope>
    <source>
        <strain evidence="2">JCM 17459</strain>
    </source>
</reference>
<protein>
    <submittedName>
        <fullName evidence="1">Uncharacterized protein</fullName>
    </submittedName>
</protein>